<keyword evidence="4" id="KW-1185">Reference proteome</keyword>
<dbReference type="Proteomes" id="UP000653305">
    <property type="component" value="Unassembled WGS sequence"/>
</dbReference>
<evidence type="ECO:0000313" key="3">
    <source>
        <dbReference type="EMBL" id="GFQ00294.1"/>
    </source>
</evidence>
<proteinExistence type="predicted"/>
<sequence>MQGLDEMDDMNGGSGSDTDVDDYDPMDNRTTEDTTAAQTREGKDIQGISWERLSTTRNKYRETRLAQYRNYENVPQSGQASEKECKTTDKRGSYYEFRRNSRSVKSTILHFQLRNLVWATSKHDVYLMSHYSLMHWSSLKCTKSEVLNLSGHIAPSEKHPRSLLEGFTQIQVSTLAVKDKLLVAGGFHGELICKYLDRPGISYCTRTTYDDNAITNAVEIYTSSSGAVHFIASNNDCGVRDFDTDNFQMSNHLNFCWPVNHTAVSPDGNLVVVVGDDPDGMLLDFRTGKAIATLRGHSDYSFASAWHPSGTSFATGNQDRTCRIWDTRNLSKSVTALKGELGAVRSIRYTSDGRFMGMAESADFVHIFNVESGYDEEQEIDFFGEISGISFSPDTESLYVGIWDRTYSSFIEFGRRREYSYLDAII</sequence>
<dbReference type="PROSITE" id="PS50082">
    <property type="entry name" value="WD_REPEATS_2"/>
    <property type="match status" value="1"/>
</dbReference>
<accession>A0A830CWR8</accession>
<protein>
    <submittedName>
        <fullName evidence="3">Uncharacterized WD repeat-containing protein c2a9.03</fullName>
    </submittedName>
</protein>
<feature type="region of interest" description="Disordered" evidence="2">
    <location>
        <begin position="1"/>
        <end position="46"/>
    </location>
</feature>
<feature type="repeat" description="WD" evidence="1">
    <location>
        <begin position="294"/>
        <end position="335"/>
    </location>
</feature>
<dbReference type="PROSITE" id="PS50294">
    <property type="entry name" value="WD_REPEATS_REGION"/>
    <property type="match status" value="1"/>
</dbReference>
<comment type="caution">
    <text evidence="3">The sequence shown here is derived from an EMBL/GenBank/DDBJ whole genome shotgun (WGS) entry which is preliminary data.</text>
</comment>
<dbReference type="AlphaFoldDB" id="A0A830CWR8"/>
<dbReference type="InterPro" id="IPR036322">
    <property type="entry name" value="WD40_repeat_dom_sf"/>
</dbReference>
<dbReference type="Pfam" id="PF00400">
    <property type="entry name" value="WD40"/>
    <property type="match status" value="1"/>
</dbReference>
<dbReference type="PANTHER" id="PTHR43991:SF38">
    <property type="entry name" value="OS02G0721600 PROTEIN"/>
    <property type="match status" value="1"/>
</dbReference>
<dbReference type="EMBL" id="BMAC01000621">
    <property type="protein sequence ID" value="GFQ00294.1"/>
    <property type="molecule type" value="Genomic_DNA"/>
</dbReference>
<dbReference type="SMART" id="SM00320">
    <property type="entry name" value="WD40"/>
    <property type="match status" value="3"/>
</dbReference>
<evidence type="ECO:0000256" key="2">
    <source>
        <dbReference type="SAM" id="MobiDB-lite"/>
    </source>
</evidence>
<organism evidence="3 4">
    <name type="scientific">Phtheirospermum japonicum</name>
    <dbReference type="NCBI Taxonomy" id="374723"/>
    <lineage>
        <taxon>Eukaryota</taxon>
        <taxon>Viridiplantae</taxon>
        <taxon>Streptophyta</taxon>
        <taxon>Embryophyta</taxon>
        <taxon>Tracheophyta</taxon>
        <taxon>Spermatophyta</taxon>
        <taxon>Magnoliopsida</taxon>
        <taxon>eudicotyledons</taxon>
        <taxon>Gunneridae</taxon>
        <taxon>Pentapetalae</taxon>
        <taxon>asterids</taxon>
        <taxon>lamiids</taxon>
        <taxon>Lamiales</taxon>
        <taxon>Orobanchaceae</taxon>
        <taxon>Orobanchaceae incertae sedis</taxon>
        <taxon>Phtheirospermum</taxon>
    </lineage>
</organism>
<dbReference type="InterPro" id="IPR001680">
    <property type="entry name" value="WD40_rpt"/>
</dbReference>
<dbReference type="PANTHER" id="PTHR43991">
    <property type="entry name" value="WD REPEAT PROTEIN (AFU_ORTHOLOGUE AFUA_8G05640)-RELATED"/>
    <property type="match status" value="1"/>
</dbReference>
<dbReference type="FunFam" id="2.130.10.10:FF:000637">
    <property type="entry name" value="WD-40 repeat family protein"/>
    <property type="match status" value="1"/>
</dbReference>
<keyword evidence="1" id="KW-0853">WD repeat</keyword>
<dbReference type="OrthoDB" id="20669at2759"/>
<gene>
    <name evidence="3" type="ORF">PHJA_002173400</name>
</gene>
<reference evidence="3" key="1">
    <citation type="submission" date="2020-07" db="EMBL/GenBank/DDBJ databases">
        <title>Ethylene signaling mediates host invasion by parasitic plants.</title>
        <authorList>
            <person name="Yoshida S."/>
        </authorList>
    </citation>
    <scope>NUCLEOTIDE SEQUENCE</scope>
    <source>
        <strain evidence="3">Okayama</strain>
    </source>
</reference>
<evidence type="ECO:0000256" key="1">
    <source>
        <dbReference type="PROSITE-ProRule" id="PRU00221"/>
    </source>
</evidence>
<dbReference type="InterPro" id="IPR015943">
    <property type="entry name" value="WD40/YVTN_repeat-like_dom_sf"/>
</dbReference>
<dbReference type="SUPFAM" id="SSF50978">
    <property type="entry name" value="WD40 repeat-like"/>
    <property type="match status" value="1"/>
</dbReference>
<dbReference type="Gene3D" id="2.130.10.10">
    <property type="entry name" value="YVTN repeat-like/Quinoprotein amine dehydrogenase"/>
    <property type="match status" value="1"/>
</dbReference>
<evidence type="ECO:0000313" key="4">
    <source>
        <dbReference type="Proteomes" id="UP000653305"/>
    </source>
</evidence>
<name>A0A830CWR8_9LAMI</name>